<dbReference type="EMBL" id="CAUYUJ010015019">
    <property type="protein sequence ID" value="CAK0848903.1"/>
    <property type="molecule type" value="Genomic_DNA"/>
</dbReference>
<name>A0ABN9TSD1_9DINO</name>
<feature type="transmembrane region" description="Helical" evidence="1">
    <location>
        <begin position="116"/>
        <end position="144"/>
    </location>
</feature>
<keyword evidence="1" id="KW-0812">Transmembrane</keyword>
<keyword evidence="1" id="KW-1133">Transmembrane helix</keyword>
<evidence type="ECO:0008006" key="4">
    <source>
        <dbReference type="Google" id="ProtNLM"/>
    </source>
</evidence>
<protein>
    <recommendedName>
        <fullName evidence="4">Dolichol kinase</fullName>
    </recommendedName>
</protein>
<evidence type="ECO:0000256" key="1">
    <source>
        <dbReference type="SAM" id="Phobius"/>
    </source>
</evidence>
<reference evidence="2" key="1">
    <citation type="submission" date="2023-10" db="EMBL/GenBank/DDBJ databases">
        <authorList>
            <person name="Chen Y."/>
            <person name="Shah S."/>
            <person name="Dougan E. K."/>
            <person name="Thang M."/>
            <person name="Chan C."/>
        </authorList>
    </citation>
    <scope>NUCLEOTIDE SEQUENCE [LARGE SCALE GENOMIC DNA]</scope>
</reference>
<comment type="caution">
    <text evidence="2">The sequence shown here is derived from an EMBL/GenBank/DDBJ whole genome shotgun (WGS) entry which is preliminary data.</text>
</comment>
<keyword evidence="3" id="KW-1185">Reference proteome</keyword>
<gene>
    <name evidence="2" type="ORF">PCOR1329_LOCUS41736</name>
</gene>
<keyword evidence="1" id="KW-0472">Membrane</keyword>
<proteinExistence type="predicted"/>
<organism evidence="2 3">
    <name type="scientific">Prorocentrum cordatum</name>
    <dbReference type="NCBI Taxonomy" id="2364126"/>
    <lineage>
        <taxon>Eukaryota</taxon>
        <taxon>Sar</taxon>
        <taxon>Alveolata</taxon>
        <taxon>Dinophyceae</taxon>
        <taxon>Prorocentrales</taxon>
        <taxon>Prorocentraceae</taxon>
        <taxon>Prorocentrum</taxon>
    </lineage>
</organism>
<sequence>MFVLAAFSPGVTLYIWDQKTVALWEGHEFRSRRTPSLRCTTGLADMLGGLCGRVLSYRLQARHPLVYATLSVAGAITLLTKVPLLAPLGVFTVLMGDGLIYGSIARRIDEIVPKQFNLIAISFWLFIGDFGSVAGSNLICYIRLWVVGS</sequence>
<evidence type="ECO:0000313" key="3">
    <source>
        <dbReference type="Proteomes" id="UP001189429"/>
    </source>
</evidence>
<feature type="transmembrane region" description="Helical" evidence="1">
    <location>
        <begin position="85"/>
        <end position="104"/>
    </location>
</feature>
<accession>A0ABN9TSD1</accession>
<dbReference type="Proteomes" id="UP001189429">
    <property type="component" value="Unassembled WGS sequence"/>
</dbReference>
<evidence type="ECO:0000313" key="2">
    <source>
        <dbReference type="EMBL" id="CAK0848903.1"/>
    </source>
</evidence>